<dbReference type="AlphaFoldDB" id="A0A2X0SUT1"/>
<name>A0A2X0SUT1_LACHE</name>
<reference evidence="1" key="1">
    <citation type="submission" date="2018-01" db="EMBL/GenBank/DDBJ databases">
        <authorList>
            <person name="Gaut B.S."/>
            <person name="Morton B.R."/>
            <person name="Clegg M.T."/>
            <person name="Duvall M.R."/>
        </authorList>
    </citation>
    <scope>NUCLEOTIDE SEQUENCE</scope>
    <source>
        <strain evidence="1">Lactobacillus helveticus</strain>
    </source>
</reference>
<dbReference type="EMBL" id="OGTV01000078">
    <property type="protein sequence ID" value="SPB25352.1"/>
    <property type="molecule type" value="Genomic_DNA"/>
</dbReference>
<accession>A0A2X0SUT1</accession>
<gene>
    <name evidence="1" type="ORF">BDKNPLJD_01440</name>
</gene>
<protein>
    <submittedName>
        <fullName evidence="1">Nucleic acid-binding domain protein</fullName>
    </submittedName>
</protein>
<sequence>MLTVTLLYNLLPLLLMISIIIFTRHMLLPIGLMALVEVIAFGITYFRLPSKNLLSIIWGNLVYGIIYTVIIYFLLNFTKEERPLQKLIFKTASIAIGVLAIVSAGGFLHSFLSVKPTWNSINKVYSKSNEAPTFKRGETPIALAPKTVINRVRKASYDIPHSQYYSISNQVQAQFFKNKPVYVVPVEYSGFWQMTKAGSIPGYFIIDATRQNATPHFVKRPYRYATSAYFNKDAARQIYRHSTSWLDLGSPQLEIDNAGKPYWVQTLYKSEFLSHRVNYKKLHVAVMNAQSGAVKIYSIKNMPKFIDEGITTAIANKLNTDFGKYKYGFWNFSKTGVMKPTGNGVEDGVTSVFNQNGTISYFTDFTTDKTGSDSALGYSMINARTGKLTFYRANNIMDSDGAKNNANQDYKAQQWKANMPILYNVNSRPTWVMTILDSTSAIRGYYYLDAADQSVYGTGSTPTSALDAFRQALVNSGAKIGNTDKATLKNIKGIVDRVTVVSNQNKVMFTLKNSKTIYTVNTSDYDFANLMRPNDKVSFKANIVAKKSIGNVAEFKDDNLR</sequence>
<organism evidence="1">
    <name type="scientific">Lactobacillus helveticus</name>
    <name type="common">Lactobacillus suntoryeus</name>
    <dbReference type="NCBI Taxonomy" id="1587"/>
    <lineage>
        <taxon>Bacteria</taxon>
        <taxon>Bacillati</taxon>
        <taxon>Bacillota</taxon>
        <taxon>Bacilli</taxon>
        <taxon>Lactobacillales</taxon>
        <taxon>Lactobacillaceae</taxon>
        <taxon>Lactobacillus</taxon>
    </lineage>
</organism>
<evidence type="ECO:0000313" key="1">
    <source>
        <dbReference type="EMBL" id="SPB25352.1"/>
    </source>
</evidence>
<dbReference type="RefSeq" id="WP_126963144.1">
    <property type="nucleotide sequence ID" value="NZ_OGTV02000077.1"/>
</dbReference>
<proteinExistence type="predicted"/>